<keyword evidence="1" id="KW-0378">Hydrolase</keyword>
<feature type="compositionally biased region" description="Basic and acidic residues" evidence="2">
    <location>
        <begin position="55"/>
        <end position="67"/>
    </location>
</feature>
<name>A0A0P9FAM1_RHOGW</name>
<dbReference type="InterPro" id="IPR001087">
    <property type="entry name" value="GDSL"/>
</dbReference>
<feature type="region of interest" description="Disordered" evidence="2">
    <location>
        <begin position="43"/>
        <end position="77"/>
    </location>
</feature>
<evidence type="ECO:0000256" key="2">
    <source>
        <dbReference type="SAM" id="MobiDB-lite"/>
    </source>
</evidence>
<evidence type="ECO:0000256" key="3">
    <source>
        <dbReference type="SAM" id="SignalP"/>
    </source>
</evidence>
<organism evidence="4 5">
    <name type="scientific">Rhodotorula graminis (strain WP1)</name>
    <dbReference type="NCBI Taxonomy" id="578459"/>
    <lineage>
        <taxon>Eukaryota</taxon>
        <taxon>Fungi</taxon>
        <taxon>Dikarya</taxon>
        <taxon>Basidiomycota</taxon>
        <taxon>Pucciniomycotina</taxon>
        <taxon>Microbotryomycetes</taxon>
        <taxon>Sporidiobolales</taxon>
        <taxon>Sporidiobolaceae</taxon>
        <taxon>Rhodotorula</taxon>
    </lineage>
</organism>
<dbReference type="PANTHER" id="PTHR45648:SF22">
    <property type="entry name" value="GDSL LIPASE_ACYLHYDROLASE FAMILY PROTEIN (AFU_ORTHOLOGUE AFUA_4G14700)"/>
    <property type="match status" value="1"/>
</dbReference>
<evidence type="ECO:0000313" key="4">
    <source>
        <dbReference type="EMBL" id="KPV72660.1"/>
    </source>
</evidence>
<dbReference type="AlphaFoldDB" id="A0A0P9FAM1"/>
<evidence type="ECO:0008006" key="6">
    <source>
        <dbReference type="Google" id="ProtNLM"/>
    </source>
</evidence>
<dbReference type="RefSeq" id="XP_018268709.1">
    <property type="nucleotide sequence ID" value="XM_018417996.1"/>
</dbReference>
<keyword evidence="5" id="KW-1185">Reference proteome</keyword>
<dbReference type="Pfam" id="PF00657">
    <property type="entry name" value="Lipase_GDSL"/>
    <property type="match status" value="1"/>
</dbReference>
<dbReference type="OMA" id="RKSYYPA"/>
<evidence type="ECO:0000313" key="5">
    <source>
        <dbReference type="Proteomes" id="UP000053890"/>
    </source>
</evidence>
<accession>A0A0P9FAM1</accession>
<dbReference type="Gene3D" id="3.40.50.1110">
    <property type="entry name" value="SGNH hydrolase"/>
    <property type="match status" value="1"/>
</dbReference>
<dbReference type="SUPFAM" id="SSF52266">
    <property type="entry name" value="SGNH hydrolase"/>
    <property type="match status" value="1"/>
</dbReference>
<sequence length="387" mass="41098">MHLSLVTLVLALASAAAPALAAPEAALEAPALARRDQGFQKRVRRSVPLTDSPSLEERALDERDLGERASIPNSKRTSSNTYSALVALGASYTDNAHWREPQYAGSLREYWPYEQWGGRYANGKVAVEYLAEAGLKQSSSGVKLLGYAYGGSVIQNQLSGTGSSWPAAKDQAASFLSDLAGGKVSTGSSRTLVYANSGINPVMQIWNNAVAQGLSSNAVAKAKSAITANTQAYAAALRSISSSSAVKTKTKGVDWLVVGIPPLEIVPTTAYQVPSGYSSARRAQALALMKTLSTQFNDELRTFASALSSENKNGKAFFYDLSSLWYSMNSNPKSYGISAGTSATCYNSSSGKVCSDPASHLYFDTLHPVTSVHKLMAEKMAHLVSRG</sequence>
<dbReference type="STRING" id="578459.A0A0P9FAM1"/>
<reference evidence="4 5" key="1">
    <citation type="journal article" date="2015" name="Front. Microbiol.">
        <title>Genome sequence of the plant growth promoting endophytic yeast Rhodotorula graminis WP1.</title>
        <authorList>
            <person name="Firrincieli A."/>
            <person name="Otillar R."/>
            <person name="Salamov A."/>
            <person name="Schmutz J."/>
            <person name="Khan Z."/>
            <person name="Redman R.S."/>
            <person name="Fleck N.D."/>
            <person name="Lindquist E."/>
            <person name="Grigoriev I.V."/>
            <person name="Doty S.L."/>
        </authorList>
    </citation>
    <scope>NUCLEOTIDE SEQUENCE [LARGE SCALE GENOMIC DNA]</scope>
    <source>
        <strain evidence="4 5">WP1</strain>
    </source>
</reference>
<feature type="signal peptide" evidence="3">
    <location>
        <begin position="1"/>
        <end position="21"/>
    </location>
</feature>
<dbReference type="EMBL" id="KQ474086">
    <property type="protein sequence ID" value="KPV72660.1"/>
    <property type="molecule type" value="Genomic_DNA"/>
</dbReference>
<dbReference type="InterPro" id="IPR051058">
    <property type="entry name" value="GDSL_Est/Lipase"/>
</dbReference>
<dbReference type="InterPro" id="IPR036514">
    <property type="entry name" value="SGNH_hydro_sf"/>
</dbReference>
<dbReference type="GeneID" id="28978444"/>
<protein>
    <recommendedName>
        <fullName evidence="6">Carbohydrate esterase family 16 protein</fullName>
    </recommendedName>
</protein>
<dbReference type="Proteomes" id="UP000053890">
    <property type="component" value="Unassembled WGS sequence"/>
</dbReference>
<feature type="chain" id="PRO_5006156887" description="Carbohydrate esterase family 16 protein" evidence="3">
    <location>
        <begin position="22"/>
        <end position="387"/>
    </location>
</feature>
<proteinExistence type="predicted"/>
<gene>
    <name evidence="4" type="ORF">RHOBADRAFT_55748</name>
</gene>
<dbReference type="GO" id="GO:0016788">
    <property type="term" value="F:hydrolase activity, acting on ester bonds"/>
    <property type="evidence" value="ECO:0007669"/>
    <property type="project" value="InterPro"/>
</dbReference>
<dbReference type="OrthoDB" id="1600564at2759"/>
<dbReference type="PANTHER" id="PTHR45648">
    <property type="entry name" value="GDSL LIPASE/ACYLHYDROLASE FAMILY PROTEIN (AFU_ORTHOLOGUE AFUA_4G14700)"/>
    <property type="match status" value="1"/>
</dbReference>
<keyword evidence="3" id="KW-0732">Signal</keyword>
<evidence type="ECO:0000256" key="1">
    <source>
        <dbReference type="ARBA" id="ARBA00022801"/>
    </source>
</evidence>